<proteinExistence type="predicted"/>
<reference evidence="1 2" key="1">
    <citation type="journal article" date="2014" name="Am. J. Bot.">
        <title>Genome assembly and annotation for red clover (Trifolium pratense; Fabaceae).</title>
        <authorList>
            <person name="Istvanek J."/>
            <person name="Jaros M."/>
            <person name="Krenek A."/>
            <person name="Repkova J."/>
        </authorList>
    </citation>
    <scope>NUCLEOTIDE SEQUENCE [LARGE SCALE GENOMIC DNA]</scope>
    <source>
        <strain evidence="2">cv. Tatra</strain>
        <tissue evidence="1">Young leaves</tissue>
    </source>
</reference>
<accession>A0A2K3LX95</accession>
<dbReference type="Proteomes" id="UP000236291">
    <property type="component" value="Unassembled WGS sequence"/>
</dbReference>
<evidence type="ECO:0000313" key="2">
    <source>
        <dbReference type="Proteomes" id="UP000236291"/>
    </source>
</evidence>
<dbReference type="EMBL" id="ASHM01043493">
    <property type="protein sequence ID" value="PNX83158.1"/>
    <property type="molecule type" value="Genomic_DNA"/>
</dbReference>
<gene>
    <name evidence="1" type="ORF">L195_g039196</name>
</gene>
<evidence type="ECO:0000313" key="1">
    <source>
        <dbReference type="EMBL" id="PNX83158.1"/>
    </source>
</evidence>
<reference evidence="1 2" key="2">
    <citation type="journal article" date="2017" name="Front. Plant Sci.">
        <title>Gene Classification and Mining of Molecular Markers Useful in Red Clover (Trifolium pratense) Breeding.</title>
        <authorList>
            <person name="Istvanek J."/>
            <person name="Dluhosova J."/>
            <person name="Dluhos P."/>
            <person name="Patkova L."/>
            <person name="Nedelnik J."/>
            <person name="Repkova J."/>
        </authorList>
    </citation>
    <scope>NUCLEOTIDE SEQUENCE [LARGE SCALE GENOMIC DNA]</scope>
    <source>
        <strain evidence="2">cv. Tatra</strain>
        <tissue evidence="1">Young leaves</tissue>
    </source>
</reference>
<sequence length="62" mass="7131">MVCFSGKLAKQTFKLARRAFIDENLGLLVKRASSWLSERTWVQASNAREDEPLSERSRNKTC</sequence>
<dbReference type="AlphaFoldDB" id="A0A2K3LX95"/>
<organism evidence="1 2">
    <name type="scientific">Trifolium pratense</name>
    <name type="common">Red clover</name>
    <dbReference type="NCBI Taxonomy" id="57577"/>
    <lineage>
        <taxon>Eukaryota</taxon>
        <taxon>Viridiplantae</taxon>
        <taxon>Streptophyta</taxon>
        <taxon>Embryophyta</taxon>
        <taxon>Tracheophyta</taxon>
        <taxon>Spermatophyta</taxon>
        <taxon>Magnoliopsida</taxon>
        <taxon>eudicotyledons</taxon>
        <taxon>Gunneridae</taxon>
        <taxon>Pentapetalae</taxon>
        <taxon>rosids</taxon>
        <taxon>fabids</taxon>
        <taxon>Fabales</taxon>
        <taxon>Fabaceae</taxon>
        <taxon>Papilionoideae</taxon>
        <taxon>50 kb inversion clade</taxon>
        <taxon>NPAAA clade</taxon>
        <taxon>Hologalegina</taxon>
        <taxon>IRL clade</taxon>
        <taxon>Trifolieae</taxon>
        <taxon>Trifolium</taxon>
    </lineage>
</organism>
<protein>
    <submittedName>
        <fullName evidence="1">Uncharacterized protein</fullName>
    </submittedName>
</protein>
<name>A0A2K3LX95_TRIPR</name>
<comment type="caution">
    <text evidence="1">The sequence shown here is derived from an EMBL/GenBank/DDBJ whole genome shotgun (WGS) entry which is preliminary data.</text>
</comment>